<sequence length="161" mass="18498">MSLTITRPYHFEESELTVLRITISKLSLALRPKFHYIKNETPLQILKEKNETSIRTHIALSITTNSIICGSIQKTGYVSCQNAPLNRHPVQVVGSNILNLTVSPKILKREKRDIENKDNKHFLYSETHFDLKNFHNSPIVLQNSKSKKNFQTNKITKESIA</sequence>
<dbReference type="EMBL" id="JH712135">
    <property type="protein sequence ID" value="EFO18821.1"/>
    <property type="molecule type" value="Genomic_DNA"/>
</dbReference>
<organism evidence="1">
    <name type="scientific">Loa loa</name>
    <name type="common">Eye worm</name>
    <name type="synonym">Filaria loa</name>
    <dbReference type="NCBI Taxonomy" id="7209"/>
    <lineage>
        <taxon>Eukaryota</taxon>
        <taxon>Metazoa</taxon>
        <taxon>Ecdysozoa</taxon>
        <taxon>Nematoda</taxon>
        <taxon>Chromadorea</taxon>
        <taxon>Rhabditida</taxon>
        <taxon>Spirurina</taxon>
        <taxon>Spiruromorpha</taxon>
        <taxon>Filarioidea</taxon>
        <taxon>Onchocercidae</taxon>
        <taxon>Loa</taxon>
    </lineage>
</organism>
<dbReference type="CTD" id="9947114"/>
<reference evidence="1" key="1">
    <citation type="submission" date="2012-04" db="EMBL/GenBank/DDBJ databases">
        <title>The Genome Sequence of Loa loa.</title>
        <authorList>
            <consortium name="The Broad Institute Genome Sequencing Platform"/>
            <consortium name="Broad Institute Genome Sequencing Center for Infectious Disease"/>
            <person name="Nutman T.B."/>
            <person name="Fink D.L."/>
            <person name="Russ C."/>
            <person name="Young S."/>
            <person name="Zeng Q."/>
            <person name="Gargeya S."/>
            <person name="Alvarado L."/>
            <person name="Berlin A."/>
            <person name="Chapman S.B."/>
            <person name="Chen Z."/>
            <person name="Freedman E."/>
            <person name="Gellesch M."/>
            <person name="Goldberg J."/>
            <person name="Griggs A."/>
            <person name="Gujja S."/>
            <person name="Heilman E.R."/>
            <person name="Heiman D."/>
            <person name="Howarth C."/>
            <person name="Mehta T."/>
            <person name="Neiman D."/>
            <person name="Pearson M."/>
            <person name="Roberts A."/>
            <person name="Saif S."/>
            <person name="Shea T."/>
            <person name="Shenoy N."/>
            <person name="Sisk P."/>
            <person name="Stolte C."/>
            <person name="Sykes S."/>
            <person name="White J."/>
            <person name="Yandava C."/>
            <person name="Haas B."/>
            <person name="Henn M.R."/>
            <person name="Nusbaum C."/>
            <person name="Birren B."/>
        </authorList>
    </citation>
    <scope>NUCLEOTIDE SEQUENCE [LARGE SCALE GENOMIC DNA]</scope>
</reference>
<dbReference type="GeneID" id="9947114"/>
<dbReference type="AlphaFoldDB" id="A0A1S0TR86"/>
<name>A0A1S0TR86_LOALO</name>
<accession>A0A1S0TR86</accession>
<dbReference type="InParanoid" id="A0A1S0TR86"/>
<proteinExistence type="predicted"/>
<protein>
    <submittedName>
        <fullName evidence="1">Uncharacterized protein</fullName>
    </submittedName>
</protein>
<gene>
    <name evidence="1" type="ORF">LOAG_09673</name>
</gene>
<evidence type="ECO:0000313" key="1">
    <source>
        <dbReference type="EMBL" id="EFO18821.1"/>
    </source>
</evidence>
<dbReference type="RefSeq" id="XP_003145248.1">
    <property type="nucleotide sequence ID" value="XM_003145200.1"/>
</dbReference>
<dbReference type="KEGG" id="loa:LOAG_09673"/>